<protein>
    <submittedName>
        <fullName evidence="1">Uncharacterized protein</fullName>
    </submittedName>
</protein>
<name>A0A438HAJ0_VITVI</name>
<organism evidence="1 2">
    <name type="scientific">Vitis vinifera</name>
    <name type="common">Grape</name>
    <dbReference type="NCBI Taxonomy" id="29760"/>
    <lineage>
        <taxon>Eukaryota</taxon>
        <taxon>Viridiplantae</taxon>
        <taxon>Streptophyta</taxon>
        <taxon>Embryophyta</taxon>
        <taxon>Tracheophyta</taxon>
        <taxon>Spermatophyta</taxon>
        <taxon>Magnoliopsida</taxon>
        <taxon>eudicotyledons</taxon>
        <taxon>Gunneridae</taxon>
        <taxon>Pentapetalae</taxon>
        <taxon>rosids</taxon>
        <taxon>Vitales</taxon>
        <taxon>Vitaceae</taxon>
        <taxon>Viteae</taxon>
        <taxon>Vitis</taxon>
    </lineage>
</organism>
<proteinExistence type="predicted"/>
<accession>A0A438HAJ0</accession>
<evidence type="ECO:0000313" key="1">
    <source>
        <dbReference type="EMBL" id="RVW81463.1"/>
    </source>
</evidence>
<sequence>MLIPALLVFHVVAKWMDTRSTTKVLDSVVIPAKGIRTGCPDAPSDGFVSHGGGTWAMTGCCELILGNLLREDPGVTTGPQYWSSNDNSLIRV</sequence>
<evidence type="ECO:0000313" key="2">
    <source>
        <dbReference type="Proteomes" id="UP000288805"/>
    </source>
</evidence>
<dbReference type="AlphaFoldDB" id="A0A438HAJ0"/>
<dbReference type="EMBL" id="QGNW01000253">
    <property type="protein sequence ID" value="RVW81463.1"/>
    <property type="molecule type" value="Genomic_DNA"/>
</dbReference>
<comment type="caution">
    <text evidence="1">The sequence shown here is derived from an EMBL/GenBank/DDBJ whole genome shotgun (WGS) entry which is preliminary data.</text>
</comment>
<gene>
    <name evidence="1" type="ORF">CK203_035187</name>
</gene>
<dbReference type="Proteomes" id="UP000288805">
    <property type="component" value="Unassembled WGS sequence"/>
</dbReference>
<reference evidence="1 2" key="1">
    <citation type="journal article" date="2018" name="PLoS Genet.">
        <title>Population sequencing reveals clonal diversity and ancestral inbreeding in the grapevine cultivar Chardonnay.</title>
        <authorList>
            <person name="Roach M.J."/>
            <person name="Johnson D.L."/>
            <person name="Bohlmann J."/>
            <person name="van Vuuren H.J."/>
            <person name="Jones S.J."/>
            <person name="Pretorius I.S."/>
            <person name="Schmidt S.A."/>
            <person name="Borneman A.R."/>
        </authorList>
    </citation>
    <scope>NUCLEOTIDE SEQUENCE [LARGE SCALE GENOMIC DNA]</scope>
    <source>
        <strain evidence="2">cv. Chardonnay</strain>
        <tissue evidence="1">Leaf</tissue>
    </source>
</reference>